<organism evidence="2 3">
    <name type="scientific">Gallintestinimicrobium propionicum</name>
    <dbReference type="NCBI Taxonomy" id="2981770"/>
    <lineage>
        <taxon>Bacteria</taxon>
        <taxon>Bacillati</taxon>
        <taxon>Bacillota</taxon>
        <taxon>Clostridia</taxon>
        <taxon>Lachnospirales</taxon>
        <taxon>Lachnospiraceae</taxon>
        <taxon>Gallintestinimicrobium</taxon>
    </lineage>
</organism>
<feature type="transmembrane region" description="Helical" evidence="1">
    <location>
        <begin position="143"/>
        <end position="166"/>
    </location>
</feature>
<dbReference type="Proteomes" id="UP001199355">
    <property type="component" value="Unassembled WGS sequence"/>
</dbReference>
<feature type="transmembrane region" description="Helical" evidence="1">
    <location>
        <begin position="35"/>
        <end position="54"/>
    </location>
</feature>
<keyword evidence="1" id="KW-0472">Membrane</keyword>
<keyword evidence="1" id="KW-1133">Transmembrane helix</keyword>
<evidence type="ECO:0000313" key="2">
    <source>
        <dbReference type="EMBL" id="MCC2167396.1"/>
    </source>
</evidence>
<keyword evidence="3" id="KW-1185">Reference proteome</keyword>
<dbReference type="AlphaFoldDB" id="A0AAE3AV06"/>
<feature type="transmembrane region" description="Helical" evidence="1">
    <location>
        <begin position="6"/>
        <end position="23"/>
    </location>
</feature>
<dbReference type="Pfam" id="PF19554">
    <property type="entry name" value="DUF6077"/>
    <property type="match status" value="1"/>
</dbReference>
<feature type="transmembrane region" description="Helical" evidence="1">
    <location>
        <begin position="294"/>
        <end position="311"/>
    </location>
</feature>
<feature type="transmembrane region" description="Helical" evidence="1">
    <location>
        <begin position="370"/>
        <end position="390"/>
    </location>
</feature>
<proteinExistence type="predicted"/>
<evidence type="ECO:0000256" key="1">
    <source>
        <dbReference type="SAM" id="Phobius"/>
    </source>
</evidence>
<name>A0AAE3AV06_9FIRM</name>
<dbReference type="InterPro" id="IPR045723">
    <property type="entry name" value="DUF6077"/>
</dbReference>
<protein>
    <submittedName>
        <fullName evidence="2">DUF6077 domain-containing protein</fullName>
    </submittedName>
</protein>
<feature type="transmembrane region" description="Helical" evidence="1">
    <location>
        <begin position="331"/>
        <end position="364"/>
    </location>
</feature>
<dbReference type="EMBL" id="JAJEQF010000013">
    <property type="protein sequence ID" value="MCC2167396.1"/>
    <property type="molecule type" value="Genomic_DNA"/>
</dbReference>
<feature type="transmembrane region" description="Helical" evidence="1">
    <location>
        <begin position="66"/>
        <end position="89"/>
    </location>
</feature>
<accession>A0AAE3AV06</accession>
<feature type="transmembrane region" description="Helical" evidence="1">
    <location>
        <begin position="221"/>
        <end position="244"/>
    </location>
</feature>
<gene>
    <name evidence="2" type="ORF">LKD45_06750</name>
</gene>
<reference evidence="2 3" key="1">
    <citation type="submission" date="2021-10" db="EMBL/GenBank/DDBJ databases">
        <title>Anaerobic single-cell dispensing facilitates the cultivation of human gut bacteria.</title>
        <authorList>
            <person name="Afrizal A."/>
        </authorList>
    </citation>
    <scope>NUCLEOTIDE SEQUENCE [LARGE SCALE GENOMIC DNA]</scope>
    <source>
        <strain evidence="2 3">CLA-AA-H244</strain>
    </source>
</reference>
<keyword evidence="1" id="KW-0812">Transmembrane</keyword>
<evidence type="ECO:0000313" key="3">
    <source>
        <dbReference type="Proteomes" id="UP001199355"/>
    </source>
</evidence>
<feature type="transmembrane region" description="Helical" evidence="1">
    <location>
        <begin position="256"/>
        <end position="274"/>
    </location>
</feature>
<sequence length="391" mass="43783">MLQKALGCLFVFGIAPVGIGGLWTKGMGQKREKILNLYLAGFLSELAVFQLIAVPVMVKEVYGMNLLVYLTTAVFAVLAATGFIWTLLWERDLRKQTGRNEDVNQQQAGQAQACSLRKSTISGTGNGARNRIRRTAVQNPERLLFWLLFLASVGYQMYMAFAYASFDGDDAYYVVQSVLADQTGVLNRIRPYTGLSTDLDIRHALATLPLWIAYVARMTGIHATIVAHTLLPLIFIPLTYYVFVQIGRKLFSDGSVKLPIFLTLVSIMQIWGNISIYTNETFFLTRTWQGKSVLANLILLVELWLMLGLCAREKNRERQEETGSQLPYWLLLAVNHIAAAMMTSMGAFLTALLFGITALVAAIRYRSWSILWKTALCCIPNVVYLVLLLVL</sequence>
<comment type="caution">
    <text evidence="2">The sequence shown here is derived from an EMBL/GenBank/DDBJ whole genome shotgun (WGS) entry which is preliminary data.</text>
</comment>
<dbReference type="RefSeq" id="WP_308728097.1">
    <property type="nucleotide sequence ID" value="NZ_JAJEQF010000013.1"/>
</dbReference>